<comment type="caution">
    <text evidence="1">The sequence shown here is derived from an EMBL/GenBank/DDBJ whole genome shotgun (WGS) entry which is preliminary data.</text>
</comment>
<proteinExistence type="predicted"/>
<organism evidence="1 2">
    <name type="scientific">Robbsia andropogonis</name>
    <dbReference type="NCBI Taxonomy" id="28092"/>
    <lineage>
        <taxon>Bacteria</taxon>
        <taxon>Pseudomonadati</taxon>
        <taxon>Pseudomonadota</taxon>
        <taxon>Betaproteobacteria</taxon>
        <taxon>Burkholderiales</taxon>
        <taxon>Burkholderiaceae</taxon>
        <taxon>Robbsia</taxon>
    </lineage>
</organism>
<protein>
    <submittedName>
        <fullName evidence="1">Uncharacterized protein</fullName>
    </submittedName>
</protein>
<dbReference type="EMBL" id="LAQU01000003">
    <property type="protein sequence ID" value="KKB64614.1"/>
    <property type="molecule type" value="Genomic_DNA"/>
</dbReference>
<gene>
    <name evidence="1" type="ORF">WM40_04060</name>
</gene>
<dbReference type="AlphaFoldDB" id="A0A0F5K426"/>
<keyword evidence="2" id="KW-1185">Reference proteome</keyword>
<reference evidence="1 2" key="1">
    <citation type="submission" date="2015-03" db="EMBL/GenBank/DDBJ databases">
        <title>Draft Genome Sequence of Burkholderia andropogonis type strain ICMP2807, isolated from Sorghum bicolor.</title>
        <authorList>
            <person name="Lopes-Santos L."/>
            <person name="Castro D.B."/>
            <person name="Ottoboni L.M."/>
            <person name="Park D."/>
            <person name="Weirc B.S."/>
            <person name="Destefano S.A."/>
        </authorList>
    </citation>
    <scope>NUCLEOTIDE SEQUENCE [LARGE SCALE GENOMIC DNA]</scope>
    <source>
        <strain evidence="1 2">ICMP2807</strain>
    </source>
</reference>
<evidence type="ECO:0000313" key="1">
    <source>
        <dbReference type="EMBL" id="KKB64614.1"/>
    </source>
</evidence>
<dbReference type="STRING" id="28092.WM40_04060"/>
<sequence length="74" mass="8289">MIVRRRAARTLTFVIHMRVHVAWQGNAAADQLQIPPGSFVCGNLCVASWFRGWNPAAAREAVIFSLPRLTAAWR</sequence>
<name>A0A0F5K426_9BURK</name>
<evidence type="ECO:0000313" key="2">
    <source>
        <dbReference type="Proteomes" id="UP000033618"/>
    </source>
</evidence>
<accession>A0A0F5K426</accession>
<dbReference type="PATRIC" id="fig|28092.6.peg.960"/>
<dbReference type="Proteomes" id="UP000033618">
    <property type="component" value="Unassembled WGS sequence"/>
</dbReference>